<dbReference type="GO" id="GO:0005524">
    <property type="term" value="F:ATP binding"/>
    <property type="evidence" value="ECO:0007669"/>
    <property type="project" value="UniProtKB-KW"/>
</dbReference>
<dbReference type="GO" id="GO:0032958">
    <property type="term" value="P:inositol phosphate biosynthetic process"/>
    <property type="evidence" value="ECO:0007669"/>
    <property type="project" value="TreeGrafter"/>
</dbReference>
<evidence type="ECO:0000313" key="19">
    <source>
        <dbReference type="EMBL" id="KAG9240922.1"/>
    </source>
</evidence>
<comment type="catalytic activity">
    <reaction evidence="12">
        <text>1D-myo-inositol hexakisphosphate + ATP = 1-diphospho-1D-myo-inositol 2,3,4,5,6-pentakisphosphate + ADP</text>
        <dbReference type="Rhea" id="RHEA:37459"/>
        <dbReference type="ChEBI" id="CHEBI:30616"/>
        <dbReference type="ChEBI" id="CHEBI:58130"/>
        <dbReference type="ChEBI" id="CHEBI:74946"/>
        <dbReference type="ChEBI" id="CHEBI:456216"/>
        <dbReference type="EC" id="2.7.4.24"/>
    </reaction>
    <physiologicalReaction direction="left-to-right" evidence="12">
        <dbReference type="Rhea" id="RHEA:37460"/>
    </physiologicalReaction>
</comment>
<accession>A0A9P7YWG2</accession>
<feature type="domain" description="VIP1 N-terminal" evidence="18">
    <location>
        <begin position="335"/>
        <end position="422"/>
    </location>
</feature>
<dbReference type="GO" id="GO:0033857">
    <property type="term" value="F:5-diphosphoinositol pentakisphosphate 1-kinase activity"/>
    <property type="evidence" value="ECO:0007669"/>
    <property type="project" value="TreeGrafter"/>
</dbReference>
<comment type="caution">
    <text evidence="19">The sequence shown here is derived from an EMBL/GenBank/DDBJ whole genome shotgun (WGS) entry which is preliminary data.</text>
</comment>
<dbReference type="PANTHER" id="PTHR12750">
    <property type="entry name" value="DIPHOSPHOINOSITOL PENTAKISPHOSPHATE KINASE"/>
    <property type="match status" value="1"/>
</dbReference>
<dbReference type="Pfam" id="PF08443">
    <property type="entry name" value="RimK"/>
    <property type="match status" value="1"/>
</dbReference>
<evidence type="ECO:0000259" key="17">
    <source>
        <dbReference type="Pfam" id="PF08443"/>
    </source>
</evidence>
<dbReference type="Pfam" id="PF18086">
    <property type="entry name" value="PPIP5K2_N"/>
    <property type="match status" value="1"/>
</dbReference>
<evidence type="ECO:0000256" key="6">
    <source>
        <dbReference type="ARBA" id="ARBA00022679"/>
    </source>
</evidence>
<comment type="catalytic activity">
    <reaction evidence="11">
        <text>5-diphospho-1D-myo-inositol 1,2,3,4,6-pentakisphosphate + ATP + H(+) = 1,5-bis(diphospho)-1D-myo-inositol 2,3,4,6-tetrakisphosphate + ADP</text>
        <dbReference type="Rhea" id="RHEA:10276"/>
        <dbReference type="ChEBI" id="CHEBI:15378"/>
        <dbReference type="ChEBI" id="CHEBI:30616"/>
        <dbReference type="ChEBI" id="CHEBI:58628"/>
        <dbReference type="ChEBI" id="CHEBI:77983"/>
        <dbReference type="ChEBI" id="CHEBI:456216"/>
        <dbReference type="EC" id="2.7.4.24"/>
    </reaction>
    <physiologicalReaction direction="left-to-right" evidence="11">
        <dbReference type="Rhea" id="RHEA:10277"/>
    </physiologicalReaction>
</comment>
<keyword evidence="6 14" id="KW-0808">Transferase</keyword>
<reference evidence="19" key="1">
    <citation type="journal article" date="2021" name="IMA Fungus">
        <title>Genomic characterization of three marine fungi, including Emericellopsis atlantica sp. nov. with signatures of a generalist lifestyle and marine biomass degradation.</title>
        <authorList>
            <person name="Hagestad O.C."/>
            <person name="Hou L."/>
            <person name="Andersen J.H."/>
            <person name="Hansen E.H."/>
            <person name="Altermark B."/>
            <person name="Li C."/>
            <person name="Kuhnert E."/>
            <person name="Cox R.J."/>
            <person name="Crous P.W."/>
            <person name="Spatafora J.W."/>
            <person name="Lail K."/>
            <person name="Amirebrahimi M."/>
            <person name="Lipzen A."/>
            <person name="Pangilinan J."/>
            <person name="Andreopoulos W."/>
            <person name="Hayes R.D."/>
            <person name="Ng V."/>
            <person name="Grigoriev I.V."/>
            <person name="Jackson S.A."/>
            <person name="Sutton T.D.S."/>
            <person name="Dobson A.D.W."/>
            <person name="Rama T."/>
        </authorList>
    </citation>
    <scope>NUCLEOTIDE SEQUENCE</scope>
    <source>
        <strain evidence="19">TRa3180A</strain>
    </source>
</reference>
<dbReference type="InterPro" id="IPR040557">
    <property type="entry name" value="VIP1_N"/>
</dbReference>
<evidence type="ECO:0000256" key="16">
    <source>
        <dbReference type="SAM" id="MobiDB-lite"/>
    </source>
</evidence>
<feature type="region of interest" description="Disordered" evidence="16">
    <location>
        <begin position="1"/>
        <end position="327"/>
    </location>
</feature>
<evidence type="ECO:0000256" key="15">
    <source>
        <dbReference type="SAM" id="Coils"/>
    </source>
</evidence>
<dbReference type="EMBL" id="MU254309">
    <property type="protein sequence ID" value="KAG9240922.1"/>
    <property type="molecule type" value="Genomic_DNA"/>
</dbReference>
<feature type="compositionally biased region" description="Polar residues" evidence="16">
    <location>
        <begin position="1"/>
        <end position="21"/>
    </location>
</feature>
<keyword evidence="8 14" id="KW-0418">Kinase</keyword>
<evidence type="ECO:0000256" key="4">
    <source>
        <dbReference type="ARBA" id="ARBA00022490"/>
    </source>
</evidence>
<sequence length="1582" mass="174011">MANHSTRPPADSSTPDASTSIDPPKSPTGLPPITLPKIRSRTASHTLSSSSTTPGGGASSRKAPSAVGTTQETHSEKVSISMPPPATKFARSRTSSEYSLGGAQSTETWRQGVTSNPTNSLSGRPSKDDFAMDDSDTPRLSYNTMADDHRHALLPDPALKSPPNELEPKRQSVSSIYSLSSARAGGNGGGVSSSAASANGSEAGSGGPIPISKTTSGNLATNKGPGTSQAETSTSPVMITTSSTPTSLTGGTSSNYQLTPRETPAQAAELAKRNAEKRGEAPRVDGVPRPQPPARDRSRPKRRFSGSTGASSHSPSSERGLLKKEEPKKQSLGIIGVCALDVKARSKPSRNILSRLIEQGEFEVVVFGDKVILDEEIENWPICNFLISFYSDGFPLDKAIAYVKARKPFCVNDVPMQKILWDRRICLRILDKINVPTPKRLEVNRDGGPSILTASMAKHLKDTTGVVLEGPEDGTGGQMAPPRVVELLDGNTLSVDGTLLTKPFVEKPVSGEDHNVCIYFPNGGGARRLFRKIGNKSSEHVEDLTIPRAITEPAGSFIYEKFLHVENAEDVKAYTVGENYCHAETRKSPVVDGLVRRNTHGKEIRYKIALKDHETEIASRIAKTFGQRVCGFDLLRSGGKSYVIDVNGWSFVKDNEDYYDKAAKILKALFIHEKERQLGIPHPPVPISTTSDKKDLKSKDSKDAIDKESSHRSVLSFVHRSPSIPKLHLHHYKTPVETPVVSGNPTPRGSPPGLNRVRDVSVSSLPPAALLPPPAAVSLATASTPHISSPAVADSLTAEVENDSSVDVPPPAPKHTWKMKGLVSVIRHADRTPKQKYKFTFHTEPFIRLLRGHQEEVLLTGEAALESVIEAVDEAMVEGVEDQEKLRQLRNVLAKKGGWAGTKVQIKPMFTKKKVPKLDFDPRNPKKAKSPKIPTADFANTSDSNGVESSARRIPTRDDSVSDTTLSRITAAENSLVVEKLQLIVKWGGEPTHSARYQAQELGETMRNDLNLMNKEVLSEVHVFSSSERRVTTSAQIFASAFTKQKELPADFITVRKDLLDDSNAAKDEMDKVKKKLKTLMREGEEAPPQYAWPPNMVEPSIVQKYLVQLMKFHRKVMRQNFSKLYGGASTSLNSIANPGDKTLDPMSMASVASPLSQATVTSNIQSRWCCGEDAELFKERWEKLFSEFCDSEKVDPSKVSELYDTMKFDALHNRQFLEWVFTPSKSILEEEEKKILAAESMPELKGVSKEKRKDQKDSDSASSSSPPDRDSSSLGSSVVRDPPPRSMHRRIFRRKSVVEPVQTEQLPENYFKLKGGNGQTKAMTDERLEKLRELYKLAKILFDFICPQEYGMTDSEKLEIGLLTSLPLLKEVVQDLEEMQASDEAKSFIYFTKESHVYTLLNCILEGGIDTRIARSAIPELDYLSQICFELYESENRTPKHAMGEGEVPTYAYSIRISISPGCHTFDPLDVQLDSKHCISCAPRRSLTSHGDWKEVIETLRAKFHQVKLPKSFLAVNLSETHTFHKKEEQDDSNANPTIKPESAIIQEIVVKETALYMKVDEQTDAVSVDGAKNESGEDAV</sequence>
<evidence type="ECO:0000256" key="3">
    <source>
        <dbReference type="ARBA" id="ARBA00012893"/>
    </source>
</evidence>
<evidence type="ECO:0000256" key="7">
    <source>
        <dbReference type="ARBA" id="ARBA00022741"/>
    </source>
</evidence>
<evidence type="ECO:0000259" key="18">
    <source>
        <dbReference type="Pfam" id="PF18086"/>
    </source>
</evidence>
<feature type="compositionally biased region" description="Basic and acidic residues" evidence="16">
    <location>
        <begin position="691"/>
        <end position="711"/>
    </location>
</feature>
<dbReference type="Gene3D" id="3.40.50.1240">
    <property type="entry name" value="Phosphoglycerate mutase-like"/>
    <property type="match status" value="2"/>
</dbReference>
<dbReference type="Proteomes" id="UP000887226">
    <property type="component" value="Unassembled WGS sequence"/>
</dbReference>
<evidence type="ECO:0000256" key="10">
    <source>
        <dbReference type="ARBA" id="ARBA00023212"/>
    </source>
</evidence>
<feature type="coiled-coil region" evidence="15">
    <location>
        <begin position="1056"/>
        <end position="1083"/>
    </location>
</feature>
<dbReference type="FunFam" id="3.30.470.20:FF:000036">
    <property type="entry name" value="Inositol hexakisphosphate and diphosphoinositol-pentakisphosphate kinase"/>
    <property type="match status" value="1"/>
</dbReference>
<feature type="compositionally biased region" description="Low complexity" evidence="16">
    <location>
        <begin position="240"/>
        <end position="254"/>
    </location>
</feature>
<keyword evidence="9 14" id="KW-0067">ATP-binding</keyword>
<keyword evidence="20" id="KW-1185">Reference proteome</keyword>
<dbReference type="GO" id="GO:0052723">
    <property type="term" value="F:inositol hexakisphosphate 1-kinase activity"/>
    <property type="evidence" value="ECO:0007669"/>
    <property type="project" value="UniProtKB-ARBA"/>
</dbReference>
<feature type="compositionally biased region" description="Basic and acidic residues" evidence="16">
    <location>
        <begin position="1247"/>
        <end position="1260"/>
    </location>
</feature>
<feature type="compositionally biased region" description="Low complexity" evidence="16">
    <location>
        <begin position="192"/>
        <end position="202"/>
    </location>
</feature>
<feature type="compositionally biased region" description="Basic and acidic residues" evidence="16">
    <location>
        <begin position="270"/>
        <end position="283"/>
    </location>
</feature>
<organism evidence="19 20">
    <name type="scientific">Calycina marina</name>
    <dbReference type="NCBI Taxonomy" id="1763456"/>
    <lineage>
        <taxon>Eukaryota</taxon>
        <taxon>Fungi</taxon>
        <taxon>Dikarya</taxon>
        <taxon>Ascomycota</taxon>
        <taxon>Pezizomycotina</taxon>
        <taxon>Leotiomycetes</taxon>
        <taxon>Helotiales</taxon>
        <taxon>Pezizellaceae</taxon>
        <taxon>Calycina</taxon>
    </lineage>
</organism>
<dbReference type="SUPFAM" id="SSF56059">
    <property type="entry name" value="Glutathione synthetase ATP-binding domain-like"/>
    <property type="match status" value="1"/>
</dbReference>
<feature type="compositionally biased region" description="Low complexity" evidence="16">
    <location>
        <begin position="41"/>
        <end position="53"/>
    </location>
</feature>
<dbReference type="InterPro" id="IPR000560">
    <property type="entry name" value="His_Pase_clade-2"/>
</dbReference>
<dbReference type="OrthoDB" id="18042at2759"/>
<dbReference type="FunFam" id="3.40.50.11950:FF:000002">
    <property type="entry name" value="Inositol hexakisphosphate and diphosphoinositol-pentakisphosphate kinase"/>
    <property type="match status" value="1"/>
</dbReference>
<gene>
    <name evidence="19" type="ORF">BJ878DRAFT_523359</name>
</gene>
<feature type="compositionally biased region" description="Low complexity" evidence="16">
    <location>
        <begin position="305"/>
        <end position="317"/>
    </location>
</feature>
<feature type="region of interest" description="Disordered" evidence="16">
    <location>
        <begin position="680"/>
        <end position="712"/>
    </location>
</feature>
<evidence type="ECO:0000256" key="11">
    <source>
        <dbReference type="ARBA" id="ARBA00033696"/>
    </source>
</evidence>
<feature type="compositionally biased region" description="Polar residues" evidence="16">
    <location>
        <begin position="212"/>
        <end position="239"/>
    </location>
</feature>
<evidence type="ECO:0000256" key="12">
    <source>
        <dbReference type="ARBA" id="ARBA00034629"/>
    </source>
</evidence>
<dbReference type="GO" id="GO:0005829">
    <property type="term" value="C:cytosol"/>
    <property type="evidence" value="ECO:0007669"/>
    <property type="project" value="TreeGrafter"/>
</dbReference>
<feature type="compositionally biased region" description="Pro residues" evidence="16">
    <location>
        <begin position="24"/>
        <end position="34"/>
    </location>
</feature>
<feature type="compositionally biased region" description="Polar residues" evidence="16">
    <location>
        <begin position="92"/>
        <end position="123"/>
    </location>
</feature>
<dbReference type="InterPro" id="IPR029033">
    <property type="entry name" value="His_PPase_superfam"/>
</dbReference>
<evidence type="ECO:0000256" key="9">
    <source>
        <dbReference type="ARBA" id="ARBA00022840"/>
    </source>
</evidence>
<comment type="subcellular location">
    <subcellularLocation>
        <location evidence="1 14">Cytoplasm</location>
        <location evidence="1 14">Cytoskeleton</location>
    </subcellularLocation>
</comment>
<dbReference type="EC" id="2.7.4.24" evidence="3 14"/>
<evidence type="ECO:0000313" key="20">
    <source>
        <dbReference type="Proteomes" id="UP000887226"/>
    </source>
</evidence>
<feature type="domain" description="ATP-grasp fold RimK-type" evidence="17">
    <location>
        <begin position="557"/>
        <end position="657"/>
    </location>
</feature>
<feature type="region of interest" description="Disordered" evidence="16">
    <location>
        <begin position="1240"/>
        <end position="1295"/>
    </location>
</feature>
<comment type="function">
    <text evidence="14">Bifunctional inositol kinase that acts in concert with the IP6K kinases to synthesize the diphosphate group-containing inositol pyrophosphates diphosphoinositol pentakisphosphate, PP-InsP5, and bis-diphosphoinositol tetrakisphosphate, (PP)2-InsP4. PP-InsP5 and (PP)2-InsP4, also respectively called InsP7 and InsP8, may regulate a variety of cellular processes, including apoptosis, vesicle trafficking, cytoskeletal dynamics, and exocytosis. Phosphorylates inositol hexakisphosphate (InsP6).</text>
</comment>
<dbReference type="SUPFAM" id="SSF53254">
    <property type="entry name" value="Phosphoglycerate mutase-like"/>
    <property type="match status" value="1"/>
</dbReference>
<dbReference type="Gene3D" id="3.40.50.11950">
    <property type="match status" value="1"/>
</dbReference>
<name>A0A9P7YWG2_9HELO</name>
<evidence type="ECO:0000256" key="5">
    <source>
        <dbReference type="ARBA" id="ARBA00022553"/>
    </source>
</evidence>
<dbReference type="GO" id="GO:0052843">
    <property type="term" value="F:inositol-1-diphosphate-2,3,4,5,6-pentakisphosphate diphosphatase activity"/>
    <property type="evidence" value="ECO:0007669"/>
    <property type="project" value="UniProtKB-ARBA"/>
</dbReference>
<evidence type="ECO:0000256" key="2">
    <source>
        <dbReference type="ARBA" id="ARBA00005609"/>
    </source>
</evidence>
<dbReference type="Gene3D" id="3.30.470.20">
    <property type="entry name" value="ATP-grasp fold, B domain"/>
    <property type="match status" value="1"/>
</dbReference>
<feature type="region of interest" description="Disordered" evidence="16">
    <location>
        <begin position="915"/>
        <end position="959"/>
    </location>
</feature>
<evidence type="ECO:0000256" key="8">
    <source>
        <dbReference type="ARBA" id="ARBA00022777"/>
    </source>
</evidence>
<feature type="compositionally biased region" description="Polar residues" evidence="16">
    <location>
        <begin position="938"/>
        <end position="948"/>
    </location>
</feature>
<dbReference type="Pfam" id="PF00328">
    <property type="entry name" value="His_Phos_2"/>
    <property type="match status" value="1"/>
</dbReference>
<dbReference type="InterPro" id="IPR013651">
    <property type="entry name" value="ATP-grasp_RimK-type"/>
</dbReference>
<evidence type="ECO:0000256" key="1">
    <source>
        <dbReference type="ARBA" id="ARBA00004245"/>
    </source>
</evidence>
<keyword evidence="10" id="KW-0206">Cytoskeleton</keyword>
<comment type="similarity">
    <text evidence="2 14">Belongs to the histidine acid phosphatase family. VIP1 subfamily.</text>
</comment>
<evidence type="ECO:0000256" key="13">
    <source>
        <dbReference type="ARBA" id="ARBA00071668"/>
    </source>
</evidence>
<feature type="compositionally biased region" description="Low complexity" evidence="16">
    <location>
        <begin position="1261"/>
        <end position="1281"/>
    </location>
</feature>
<keyword evidence="7 14" id="KW-0547">Nucleotide-binding</keyword>
<keyword evidence="15" id="KW-0175">Coiled coil</keyword>
<dbReference type="GO" id="GO:0005856">
    <property type="term" value="C:cytoskeleton"/>
    <property type="evidence" value="ECO:0007669"/>
    <property type="project" value="UniProtKB-SubCell"/>
</dbReference>
<evidence type="ECO:0000256" key="14">
    <source>
        <dbReference type="RuleBase" id="RU365032"/>
    </source>
</evidence>
<keyword evidence="5" id="KW-0597">Phosphoprotein</keyword>
<dbReference type="GO" id="GO:0006020">
    <property type="term" value="P:inositol metabolic process"/>
    <property type="evidence" value="ECO:0007669"/>
    <property type="project" value="TreeGrafter"/>
</dbReference>
<dbReference type="PANTHER" id="PTHR12750:SF9">
    <property type="entry name" value="INOSITOL HEXAKISPHOSPHATE AND DIPHOSPHOINOSITOL-PENTAKISPHOSPHATE KINASE"/>
    <property type="match status" value="1"/>
</dbReference>
<proteinExistence type="inferred from homology"/>
<dbReference type="InterPro" id="IPR037446">
    <property type="entry name" value="His_Pase_VIP1"/>
</dbReference>
<keyword evidence="4 14" id="KW-0963">Cytoplasm</keyword>
<protein>
    <recommendedName>
        <fullName evidence="13 14">Inositol hexakisphosphate and diphosphoinositol-pentakisphosphate kinase</fullName>
        <ecNumber evidence="3 14">2.7.4.24</ecNumber>
    </recommendedName>
</protein>